<evidence type="ECO:0000256" key="1">
    <source>
        <dbReference type="ARBA" id="ARBA00005417"/>
    </source>
</evidence>
<reference evidence="6 7" key="1">
    <citation type="journal article" date="2019" name="Int. J. Syst. Evol. Microbiol.">
        <title>The Global Catalogue of Microorganisms (GCM) 10K type strain sequencing project: providing services to taxonomists for standard genome sequencing and annotation.</title>
        <authorList>
            <consortium name="The Broad Institute Genomics Platform"/>
            <consortium name="The Broad Institute Genome Sequencing Center for Infectious Disease"/>
            <person name="Wu L."/>
            <person name="Ma J."/>
        </authorList>
    </citation>
    <scope>NUCLEOTIDE SEQUENCE [LARGE SCALE GENOMIC DNA]</scope>
    <source>
        <strain evidence="6 7">JCM 1407</strain>
    </source>
</reference>
<dbReference type="PANTHER" id="PTHR42798:SF6">
    <property type="entry name" value="CELL DIVISION ATP-BINDING PROTEIN FTSE"/>
    <property type="match status" value="1"/>
</dbReference>
<evidence type="ECO:0000313" key="7">
    <source>
        <dbReference type="Proteomes" id="UP001501510"/>
    </source>
</evidence>
<dbReference type="SUPFAM" id="SSF52540">
    <property type="entry name" value="P-loop containing nucleoside triphosphate hydrolases"/>
    <property type="match status" value="1"/>
</dbReference>
<name>A0ABN1JXM8_9CLOT</name>
<evidence type="ECO:0000256" key="3">
    <source>
        <dbReference type="ARBA" id="ARBA00022741"/>
    </source>
</evidence>
<dbReference type="CDD" id="cd03255">
    <property type="entry name" value="ABC_MJ0796_LolCDE_FtsE"/>
    <property type="match status" value="1"/>
</dbReference>
<dbReference type="PROSITE" id="PS00211">
    <property type="entry name" value="ABC_TRANSPORTER_1"/>
    <property type="match status" value="1"/>
</dbReference>
<evidence type="ECO:0000256" key="4">
    <source>
        <dbReference type="ARBA" id="ARBA00022840"/>
    </source>
</evidence>
<dbReference type="SMART" id="SM00382">
    <property type="entry name" value="AAA"/>
    <property type="match status" value="1"/>
</dbReference>
<dbReference type="PROSITE" id="PS50893">
    <property type="entry name" value="ABC_TRANSPORTER_2"/>
    <property type="match status" value="1"/>
</dbReference>
<dbReference type="GO" id="GO:0005524">
    <property type="term" value="F:ATP binding"/>
    <property type="evidence" value="ECO:0007669"/>
    <property type="project" value="UniProtKB-KW"/>
</dbReference>
<evidence type="ECO:0000256" key="2">
    <source>
        <dbReference type="ARBA" id="ARBA00022448"/>
    </source>
</evidence>
<keyword evidence="7" id="KW-1185">Reference proteome</keyword>
<protein>
    <submittedName>
        <fullName evidence="6">ABC transporter ATP-binding protein</fullName>
    </submittedName>
</protein>
<feature type="domain" description="ABC transporter" evidence="5">
    <location>
        <begin position="4"/>
        <end position="224"/>
    </location>
</feature>
<gene>
    <name evidence="6" type="ORF">GCM10008906_39140</name>
</gene>
<comment type="similarity">
    <text evidence="1">Belongs to the ABC transporter superfamily.</text>
</comment>
<dbReference type="RefSeq" id="WP_343764629.1">
    <property type="nucleotide sequence ID" value="NZ_BAAACG010000023.1"/>
</dbReference>
<dbReference type="InterPro" id="IPR003593">
    <property type="entry name" value="AAA+_ATPase"/>
</dbReference>
<dbReference type="InterPro" id="IPR017911">
    <property type="entry name" value="MacB-like_ATP-bd"/>
</dbReference>
<keyword evidence="3" id="KW-0547">Nucleotide-binding</keyword>
<accession>A0ABN1JXM8</accession>
<dbReference type="PANTHER" id="PTHR42798">
    <property type="entry name" value="LIPOPROTEIN-RELEASING SYSTEM ATP-BINDING PROTEIN LOLD"/>
    <property type="match status" value="1"/>
</dbReference>
<dbReference type="InterPro" id="IPR003439">
    <property type="entry name" value="ABC_transporter-like_ATP-bd"/>
</dbReference>
<keyword evidence="4 6" id="KW-0067">ATP-binding</keyword>
<organism evidence="6 7">
    <name type="scientific">Clostridium oceanicum</name>
    <dbReference type="NCBI Taxonomy" id="1543"/>
    <lineage>
        <taxon>Bacteria</taxon>
        <taxon>Bacillati</taxon>
        <taxon>Bacillota</taxon>
        <taxon>Clostridia</taxon>
        <taxon>Eubacteriales</taxon>
        <taxon>Clostridiaceae</taxon>
        <taxon>Clostridium</taxon>
    </lineage>
</organism>
<dbReference type="Pfam" id="PF00005">
    <property type="entry name" value="ABC_tran"/>
    <property type="match status" value="1"/>
</dbReference>
<evidence type="ECO:0000259" key="5">
    <source>
        <dbReference type="PROSITE" id="PS50893"/>
    </source>
</evidence>
<dbReference type="InterPro" id="IPR027417">
    <property type="entry name" value="P-loop_NTPase"/>
</dbReference>
<evidence type="ECO:0000313" key="6">
    <source>
        <dbReference type="EMBL" id="GAA0748705.1"/>
    </source>
</evidence>
<dbReference type="InterPro" id="IPR017871">
    <property type="entry name" value="ABC_transporter-like_CS"/>
</dbReference>
<comment type="caution">
    <text evidence="6">The sequence shown here is derived from an EMBL/GenBank/DDBJ whole genome shotgun (WGS) entry which is preliminary data.</text>
</comment>
<sequence>MEILKTENLTKIYGMGDTKVTALNDLNIKINKGEFVSIIGTSGSGKSTLLHMLGGVDKPTKGKIYIDGTDISSMNETKLALFRRRKVGLIYQFFNLIPTLNVEKNILLPMLLDGRKPKKEEFDRIIKMLGLKNRLNHLPNQLSGGQQQRVAIGRSLIYRPSIILADEPTGNLDRKNSESILEMLTASNKEYNQTILMITHDEKIALLADRMIRIDDGTLVSDEVIK</sequence>
<dbReference type="EMBL" id="BAAACG010000023">
    <property type="protein sequence ID" value="GAA0748705.1"/>
    <property type="molecule type" value="Genomic_DNA"/>
</dbReference>
<dbReference type="Gene3D" id="3.40.50.300">
    <property type="entry name" value="P-loop containing nucleotide triphosphate hydrolases"/>
    <property type="match status" value="1"/>
</dbReference>
<dbReference type="Proteomes" id="UP001501510">
    <property type="component" value="Unassembled WGS sequence"/>
</dbReference>
<keyword evidence="2" id="KW-0813">Transport</keyword>
<proteinExistence type="inferred from homology"/>